<dbReference type="InterPro" id="IPR050483">
    <property type="entry name" value="CoA-transferase_III_domain"/>
</dbReference>
<protein>
    <submittedName>
        <fullName evidence="2">CoA transferase</fullName>
    </submittedName>
</protein>
<dbReference type="OrthoDB" id="5294844at2"/>
<dbReference type="InterPro" id="IPR044855">
    <property type="entry name" value="CoA-Trfase_III_dom3_sf"/>
</dbReference>
<comment type="caution">
    <text evidence="2">The sequence shown here is derived from an EMBL/GenBank/DDBJ whole genome shotgun (WGS) entry which is preliminary data.</text>
</comment>
<dbReference type="PANTHER" id="PTHR48207:SF4">
    <property type="entry name" value="BLL6097 PROTEIN"/>
    <property type="match status" value="1"/>
</dbReference>
<accession>A0A556AD27</accession>
<organism evidence="2 3">
    <name type="scientific">Verticiella sediminum</name>
    <dbReference type="NCBI Taxonomy" id="1247510"/>
    <lineage>
        <taxon>Bacteria</taxon>
        <taxon>Pseudomonadati</taxon>
        <taxon>Pseudomonadota</taxon>
        <taxon>Betaproteobacteria</taxon>
        <taxon>Burkholderiales</taxon>
        <taxon>Alcaligenaceae</taxon>
        <taxon>Verticiella</taxon>
    </lineage>
</organism>
<dbReference type="AlphaFoldDB" id="A0A556AD27"/>
<evidence type="ECO:0000313" key="3">
    <source>
        <dbReference type="Proteomes" id="UP000318405"/>
    </source>
</evidence>
<dbReference type="SUPFAM" id="SSF89796">
    <property type="entry name" value="CoA-transferase family III (CaiB/BaiF)"/>
    <property type="match status" value="1"/>
</dbReference>
<proteinExistence type="predicted"/>
<dbReference type="Proteomes" id="UP000318405">
    <property type="component" value="Unassembled WGS sequence"/>
</dbReference>
<dbReference type="InterPro" id="IPR003673">
    <property type="entry name" value="CoA-Trfase_fam_III"/>
</dbReference>
<evidence type="ECO:0000256" key="1">
    <source>
        <dbReference type="ARBA" id="ARBA00022679"/>
    </source>
</evidence>
<keyword evidence="1 2" id="KW-0808">Transferase</keyword>
<dbReference type="InterPro" id="IPR023606">
    <property type="entry name" value="CoA-Trfase_III_dom_1_sf"/>
</dbReference>
<keyword evidence="3" id="KW-1185">Reference proteome</keyword>
<evidence type="ECO:0000313" key="2">
    <source>
        <dbReference type="EMBL" id="TSH90763.1"/>
    </source>
</evidence>
<dbReference type="PANTHER" id="PTHR48207">
    <property type="entry name" value="SUCCINATE--HYDROXYMETHYLGLUTARATE COA-TRANSFERASE"/>
    <property type="match status" value="1"/>
</dbReference>
<gene>
    <name evidence="2" type="ORF">FOZ76_20570</name>
</gene>
<dbReference type="Gene3D" id="3.30.1540.10">
    <property type="entry name" value="formyl-coa transferase, domain 3"/>
    <property type="match status" value="1"/>
</dbReference>
<dbReference type="EMBL" id="VLTJ01000039">
    <property type="protein sequence ID" value="TSH90763.1"/>
    <property type="molecule type" value="Genomic_DNA"/>
</dbReference>
<reference evidence="2 3" key="1">
    <citation type="submission" date="2019-07" db="EMBL/GenBank/DDBJ databases">
        <title>Qingshengfaniella alkalisoli gen. nov., sp. nov., isolated from saline soil.</title>
        <authorList>
            <person name="Xu L."/>
            <person name="Huang X.-X."/>
            <person name="Sun J.-Q."/>
        </authorList>
    </citation>
    <scope>NUCLEOTIDE SEQUENCE [LARGE SCALE GENOMIC DNA]</scope>
    <source>
        <strain evidence="2 3">DSM 27279</strain>
    </source>
</reference>
<name>A0A556AD27_9BURK</name>
<sequence length="409" mass="44777">MERSTNPQPDGAPQSCALPMAGIRILDMTSVMLGPYATQMLGDYGADVIKIESPSGDTTRRTGPQPEPGMGAAFIGVNRSKRSIALDLKKAPARETLLTLVERADVLICSIRPQKLDALGLNPGVLHARNPRLIIVSVHGFAQGGPYAGQPAYDDIIQGLCGFAALTEAQTGEPLYFPTVAADKTCALFAAQAILMALVGRARSGKGVHVEVPMFEAMTSFTLAEHLYGAHFAGRDGKYGYDRLMTRARRPYRTADGYVCALPYTDVHWRRFFEEVGDTASLQDPRFRNIAQRTRHIDALYSILGAHLARRPTEEWLAVCRQLDIPAARMNRLEDLESDPQLVAGGFFMRLVDPALGEVKVTRPVLRFDAQTPQPTMPPRLGQHTIEVLREAGLSPLEIEHLLHDGAAM</sequence>
<dbReference type="Pfam" id="PF02515">
    <property type="entry name" value="CoA_transf_3"/>
    <property type="match status" value="1"/>
</dbReference>
<dbReference type="GO" id="GO:0008410">
    <property type="term" value="F:CoA-transferase activity"/>
    <property type="evidence" value="ECO:0007669"/>
    <property type="project" value="TreeGrafter"/>
</dbReference>
<dbReference type="Gene3D" id="3.40.50.10540">
    <property type="entry name" value="Crotonobetainyl-coa:carnitine coa-transferase, domain 1"/>
    <property type="match status" value="1"/>
</dbReference>